<evidence type="ECO:0000256" key="2">
    <source>
        <dbReference type="ARBA" id="ARBA00004651"/>
    </source>
</evidence>
<dbReference type="Gene3D" id="1.10.287.130">
    <property type="match status" value="1"/>
</dbReference>
<evidence type="ECO:0000256" key="13">
    <source>
        <dbReference type="ARBA" id="ARBA00023136"/>
    </source>
</evidence>
<evidence type="ECO:0000256" key="9">
    <source>
        <dbReference type="ARBA" id="ARBA00022777"/>
    </source>
</evidence>
<dbReference type="InterPro" id="IPR036890">
    <property type="entry name" value="HATPase_C_sf"/>
</dbReference>
<dbReference type="InterPro" id="IPR036097">
    <property type="entry name" value="HisK_dim/P_sf"/>
</dbReference>
<comment type="catalytic activity">
    <reaction evidence="1">
        <text>ATP + protein L-histidine = ADP + protein N-phospho-L-histidine.</text>
        <dbReference type="EC" id="2.7.13.3"/>
    </reaction>
</comment>
<evidence type="ECO:0000256" key="1">
    <source>
        <dbReference type="ARBA" id="ARBA00000085"/>
    </source>
</evidence>
<protein>
    <recommendedName>
        <fullName evidence="3">histidine kinase</fullName>
        <ecNumber evidence="3">2.7.13.3</ecNumber>
    </recommendedName>
</protein>
<keyword evidence="8" id="KW-0547">Nucleotide-binding</keyword>
<keyword evidence="12" id="KW-0902">Two-component regulatory system</keyword>
<dbReference type="RefSeq" id="WP_103202615.1">
    <property type="nucleotide sequence ID" value="NZ_CVTD020000015.1"/>
</dbReference>
<evidence type="ECO:0000259" key="15">
    <source>
        <dbReference type="PROSITE" id="PS50109"/>
    </source>
</evidence>
<evidence type="ECO:0000256" key="11">
    <source>
        <dbReference type="ARBA" id="ARBA00022989"/>
    </source>
</evidence>
<keyword evidence="6" id="KW-0808">Transferase</keyword>
<feature type="transmembrane region" description="Helical" evidence="14">
    <location>
        <begin position="158"/>
        <end position="181"/>
    </location>
</feature>
<name>A0A0H5SGB0_HERHM</name>
<dbReference type="InterPro" id="IPR003661">
    <property type="entry name" value="HisK_dim/P_dom"/>
</dbReference>
<feature type="transmembrane region" description="Helical" evidence="14">
    <location>
        <begin position="240"/>
        <end position="265"/>
    </location>
</feature>
<dbReference type="CDD" id="cd00082">
    <property type="entry name" value="HisKA"/>
    <property type="match status" value="1"/>
</dbReference>
<dbReference type="PANTHER" id="PTHR45528">
    <property type="entry name" value="SENSOR HISTIDINE KINASE CPXA"/>
    <property type="match status" value="1"/>
</dbReference>
<dbReference type="PROSITE" id="PS50109">
    <property type="entry name" value="HIS_KIN"/>
    <property type="match status" value="1"/>
</dbReference>
<sequence length="599" mass="69244">MVTRLRKFNRSKGLKATAFLLAVVFITAIVLHVVYIYYRNYDLEPLFEEEYTKSKEFLNDELTPIIDEMHDYLATSIKPDKEFHYYYFFTDEVNTYNNISLDELQKLKYKYEVLIQPWLYKEFKTVQDKSKEYTLYLAFPDDYIQKRQAVWNDIRSELIPITVSFLQSVIAALICLGYLIVVAGRKAEDDKVHLSPYTDRIYSDIQAGGILFTLFIWFYICGNTLMDNNYQNSNLTADQTISMIAIGIITAIAASICVMFLLSLVRKLKAGKLIKHTLIFAILSGISNFVRSFFNDSRFEHYPLTKSLNRRQVIFTVSSGFMVFIFFISMFINPFFGIFAIFLEGLIIYWYFNENKKTFEEINLGFQESYKEMMKSEKMKVDLITNVSHDLKTPLTSIISYVELLSKEDLPETARDYVKILAEKSERLKNIVSDLFELAKSTSGNLPLNLENLDLKKLIEQTLADMEDDIKKTNLRIKTNLTENPVYIYSDGKKLYRVFQNIIGNALKYSLSGTRVFIDMETANNYVNVTVKNTASYDMDFTAEEILQRFNRGDKSRSTEGSGLGLSIAESFTQACGGTFKVEIDGDQFKVKMGFPISR</sequence>
<comment type="subcellular location">
    <subcellularLocation>
        <location evidence="2">Cell membrane</location>
        <topology evidence="2">Multi-pass membrane protein</topology>
    </subcellularLocation>
</comment>
<evidence type="ECO:0000256" key="4">
    <source>
        <dbReference type="ARBA" id="ARBA00022475"/>
    </source>
</evidence>
<evidence type="ECO:0000256" key="5">
    <source>
        <dbReference type="ARBA" id="ARBA00022553"/>
    </source>
</evidence>
<evidence type="ECO:0000256" key="8">
    <source>
        <dbReference type="ARBA" id="ARBA00022741"/>
    </source>
</evidence>
<keyword evidence="5" id="KW-0597">Phosphoprotein</keyword>
<keyword evidence="10" id="KW-0067">ATP-binding</keyword>
<dbReference type="Pfam" id="PF00512">
    <property type="entry name" value="HisKA"/>
    <property type="match status" value="1"/>
</dbReference>
<accession>A0A0H5SGB0</accession>
<evidence type="ECO:0000256" key="10">
    <source>
        <dbReference type="ARBA" id="ARBA00022840"/>
    </source>
</evidence>
<gene>
    <name evidence="16" type="ORF">HHT355_1310</name>
</gene>
<dbReference type="FunFam" id="1.10.287.130:FF:000001">
    <property type="entry name" value="Two-component sensor histidine kinase"/>
    <property type="match status" value="1"/>
</dbReference>
<evidence type="ECO:0000313" key="17">
    <source>
        <dbReference type="Proteomes" id="UP000236497"/>
    </source>
</evidence>
<dbReference type="OrthoDB" id="9792991at2"/>
<dbReference type="SMART" id="SM00388">
    <property type="entry name" value="HisKA"/>
    <property type="match status" value="1"/>
</dbReference>
<feature type="transmembrane region" description="Helical" evidence="14">
    <location>
        <begin position="16"/>
        <end position="38"/>
    </location>
</feature>
<dbReference type="PANTHER" id="PTHR45528:SF1">
    <property type="entry name" value="SENSOR HISTIDINE KINASE CPXA"/>
    <property type="match status" value="1"/>
</dbReference>
<evidence type="ECO:0000313" key="16">
    <source>
        <dbReference type="EMBL" id="CRZ34512.1"/>
    </source>
</evidence>
<keyword evidence="4" id="KW-1003">Cell membrane</keyword>
<dbReference type="EC" id="2.7.13.3" evidence="3"/>
<dbReference type="Gene3D" id="3.30.565.10">
    <property type="entry name" value="Histidine kinase-like ATPase, C-terminal domain"/>
    <property type="match status" value="1"/>
</dbReference>
<dbReference type="Proteomes" id="UP000236497">
    <property type="component" value="Unassembled WGS sequence"/>
</dbReference>
<dbReference type="InterPro" id="IPR050398">
    <property type="entry name" value="HssS/ArlS-like"/>
</dbReference>
<evidence type="ECO:0000256" key="3">
    <source>
        <dbReference type="ARBA" id="ARBA00012438"/>
    </source>
</evidence>
<organism evidence="16 17">
    <name type="scientific">Herbinix hemicellulosilytica</name>
    <dbReference type="NCBI Taxonomy" id="1564487"/>
    <lineage>
        <taxon>Bacteria</taxon>
        <taxon>Bacillati</taxon>
        <taxon>Bacillota</taxon>
        <taxon>Clostridia</taxon>
        <taxon>Lachnospirales</taxon>
        <taxon>Lachnospiraceae</taxon>
        <taxon>Herbinix</taxon>
    </lineage>
</organism>
<keyword evidence="7 14" id="KW-0812">Transmembrane</keyword>
<dbReference type="InterPro" id="IPR005467">
    <property type="entry name" value="His_kinase_dom"/>
</dbReference>
<dbReference type="GO" id="GO:0005524">
    <property type="term" value="F:ATP binding"/>
    <property type="evidence" value="ECO:0007669"/>
    <property type="project" value="UniProtKB-KW"/>
</dbReference>
<keyword evidence="13 14" id="KW-0472">Membrane</keyword>
<proteinExistence type="predicted"/>
<feature type="transmembrane region" description="Helical" evidence="14">
    <location>
        <begin position="201"/>
        <end position="220"/>
    </location>
</feature>
<feature type="domain" description="Histidine kinase" evidence="15">
    <location>
        <begin position="386"/>
        <end position="599"/>
    </location>
</feature>
<dbReference type="SMART" id="SM00387">
    <property type="entry name" value="HATPase_c"/>
    <property type="match status" value="1"/>
</dbReference>
<dbReference type="SUPFAM" id="SSF55874">
    <property type="entry name" value="ATPase domain of HSP90 chaperone/DNA topoisomerase II/histidine kinase"/>
    <property type="match status" value="1"/>
</dbReference>
<dbReference type="Pfam" id="PF02518">
    <property type="entry name" value="HATPase_c"/>
    <property type="match status" value="1"/>
</dbReference>
<dbReference type="AlphaFoldDB" id="A0A0H5SGB0"/>
<evidence type="ECO:0000256" key="7">
    <source>
        <dbReference type="ARBA" id="ARBA00022692"/>
    </source>
</evidence>
<evidence type="ECO:0000256" key="14">
    <source>
        <dbReference type="SAM" id="Phobius"/>
    </source>
</evidence>
<keyword evidence="17" id="KW-1185">Reference proteome</keyword>
<dbReference type="GO" id="GO:0005886">
    <property type="term" value="C:plasma membrane"/>
    <property type="evidence" value="ECO:0007669"/>
    <property type="project" value="UniProtKB-SubCell"/>
</dbReference>
<keyword evidence="11 14" id="KW-1133">Transmembrane helix</keyword>
<reference evidence="16 17" key="1">
    <citation type="submission" date="2015-06" db="EMBL/GenBank/DDBJ databases">
        <authorList>
            <person name="Wibberg Daniel"/>
        </authorList>
    </citation>
    <scope>NUCLEOTIDE SEQUENCE [LARGE SCALE GENOMIC DNA]</scope>
    <source>
        <strain evidence="16 17">T3/55T</strain>
    </source>
</reference>
<feature type="transmembrane region" description="Helical" evidence="14">
    <location>
        <begin position="314"/>
        <end position="331"/>
    </location>
</feature>
<dbReference type="GO" id="GO:0000155">
    <property type="term" value="F:phosphorelay sensor kinase activity"/>
    <property type="evidence" value="ECO:0007669"/>
    <property type="project" value="InterPro"/>
</dbReference>
<dbReference type="InterPro" id="IPR003594">
    <property type="entry name" value="HATPase_dom"/>
</dbReference>
<evidence type="ECO:0000256" key="12">
    <source>
        <dbReference type="ARBA" id="ARBA00023012"/>
    </source>
</evidence>
<dbReference type="SUPFAM" id="SSF47384">
    <property type="entry name" value="Homodimeric domain of signal transducing histidine kinase"/>
    <property type="match status" value="1"/>
</dbReference>
<keyword evidence="9" id="KW-0418">Kinase</keyword>
<dbReference type="EMBL" id="CVTD020000015">
    <property type="protein sequence ID" value="CRZ34512.1"/>
    <property type="molecule type" value="Genomic_DNA"/>
</dbReference>
<evidence type="ECO:0000256" key="6">
    <source>
        <dbReference type="ARBA" id="ARBA00022679"/>
    </source>
</evidence>